<protein>
    <submittedName>
        <fullName evidence="4">Uncharacterized protein</fullName>
    </submittedName>
</protein>
<dbReference type="SUPFAM" id="SSF48452">
    <property type="entry name" value="TPR-like"/>
    <property type="match status" value="1"/>
</dbReference>
<evidence type="ECO:0000313" key="4">
    <source>
        <dbReference type="EMBL" id="CAF3608658.1"/>
    </source>
</evidence>
<dbReference type="Gene3D" id="1.25.40.10">
    <property type="entry name" value="Tetratricopeptide repeat domain"/>
    <property type="match status" value="1"/>
</dbReference>
<dbReference type="InterPro" id="IPR011990">
    <property type="entry name" value="TPR-like_helical_dom_sf"/>
</dbReference>
<evidence type="ECO:0000313" key="5">
    <source>
        <dbReference type="Proteomes" id="UP000663872"/>
    </source>
</evidence>
<dbReference type="EMBL" id="CAJNYT010003869">
    <property type="protein sequence ID" value="CAF3608658.1"/>
    <property type="molecule type" value="Genomic_DNA"/>
</dbReference>
<dbReference type="Proteomes" id="UP000663872">
    <property type="component" value="Unassembled WGS sequence"/>
</dbReference>
<gene>
    <name evidence="4" type="ORF">GRG538_LOCUS23060</name>
</gene>
<keyword evidence="1" id="KW-0677">Repeat</keyword>
<proteinExistence type="predicted"/>
<sequence length="119" mass="13687">MAIHFYEKSLEINRQILSPNHHYLASSYNGIGMAYMKKGVYVEALSSHEKSLQMFEKTLGPNDCHVGHHSLMTSYDIIRELHVKMQKYSKRQPLVVKNAIDLGQCSLPVNHLEPFKEIC</sequence>
<accession>A0A818NN78</accession>
<keyword evidence="2 3" id="KW-0802">TPR repeat</keyword>
<dbReference type="InterPro" id="IPR019734">
    <property type="entry name" value="TPR_rpt"/>
</dbReference>
<name>A0A818NN78_9BILA</name>
<dbReference type="AlphaFoldDB" id="A0A818NN78"/>
<dbReference type="PROSITE" id="PS50005">
    <property type="entry name" value="TPR"/>
    <property type="match status" value="1"/>
</dbReference>
<dbReference type="PANTHER" id="PTHR45641">
    <property type="entry name" value="TETRATRICOPEPTIDE REPEAT PROTEIN (AFU_ORTHOLOGUE AFUA_6G03870)"/>
    <property type="match status" value="1"/>
</dbReference>
<evidence type="ECO:0000256" key="2">
    <source>
        <dbReference type="ARBA" id="ARBA00022803"/>
    </source>
</evidence>
<evidence type="ECO:0000256" key="1">
    <source>
        <dbReference type="ARBA" id="ARBA00022737"/>
    </source>
</evidence>
<comment type="caution">
    <text evidence="4">The sequence shown here is derived from an EMBL/GenBank/DDBJ whole genome shotgun (WGS) entry which is preliminary data.</text>
</comment>
<organism evidence="4 5">
    <name type="scientific">Rotaria socialis</name>
    <dbReference type="NCBI Taxonomy" id="392032"/>
    <lineage>
        <taxon>Eukaryota</taxon>
        <taxon>Metazoa</taxon>
        <taxon>Spiralia</taxon>
        <taxon>Gnathifera</taxon>
        <taxon>Rotifera</taxon>
        <taxon>Eurotatoria</taxon>
        <taxon>Bdelloidea</taxon>
        <taxon>Philodinida</taxon>
        <taxon>Philodinidae</taxon>
        <taxon>Rotaria</taxon>
    </lineage>
</organism>
<dbReference type="Pfam" id="PF13424">
    <property type="entry name" value="TPR_12"/>
    <property type="match status" value="1"/>
</dbReference>
<evidence type="ECO:0000256" key="3">
    <source>
        <dbReference type="PROSITE-ProRule" id="PRU00339"/>
    </source>
</evidence>
<feature type="repeat" description="TPR" evidence="3">
    <location>
        <begin position="25"/>
        <end position="58"/>
    </location>
</feature>
<reference evidence="4" key="1">
    <citation type="submission" date="2021-02" db="EMBL/GenBank/DDBJ databases">
        <authorList>
            <person name="Nowell W R."/>
        </authorList>
    </citation>
    <scope>NUCLEOTIDE SEQUENCE</scope>
</reference>